<name>A0A2S2DW74_9BACT</name>
<dbReference type="InterPro" id="IPR050463">
    <property type="entry name" value="Gfo/Idh/MocA_oxidrdct_glycsds"/>
</dbReference>
<dbReference type="InterPro" id="IPR006311">
    <property type="entry name" value="TAT_signal"/>
</dbReference>
<keyword evidence="3" id="KW-1185">Reference proteome</keyword>
<dbReference type="PROSITE" id="PS51318">
    <property type="entry name" value="TAT"/>
    <property type="match status" value="1"/>
</dbReference>
<accession>A0A2S2DW74</accession>
<sequence>MKNYTNSRRQFLQHSTLAGLAFASSNPWNSIPFTSMINKAEAGKRIGIIGLDTSHVTAFTKALNAPDASQYAGYKVVAAYPRGSKDIISSTERIPAYTTEVQKYGVEIVNSIQELLKKVDVVMLETNDGRLHLEQALEVFKAGKRMFIDKPIAASLKDAEAIFAASEKYKVPIFSASSLRFSPSAQEIRAGKVGRVIGADAYSPMKIEKTHPDLFWYGIHGVETLFTMMGTGCQSVNRYINDEQEVVVGVWKDGRIGTFRGLKNGKQEYGGTAFGANSVAHLGPYGGYDPLLIKIIEFFETGNPPVSKEETLEIFAFMEAADASKNQQGAKVNLADMYSKK</sequence>
<evidence type="ECO:0000313" key="2">
    <source>
        <dbReference type="EMBL" id="AWL09651.1"/>
    </source>
</evidence>
<dbReference type="Pfam" id="PF01408">
    <property type="entry name" value="GFO_IDH_MocA"/>
    <property type="match status" value="1"/>
</dbReference>
<feature type="domain" description="Gfo/Idh/MocA-like oxidoreductase N-terminal" evidence="1">
    <location>
        <begin position="45"/>
        <end position="173"/>
    </location>
</feature>
<dbReference type="GO" id="GO:0000166">
    <property type="term" value="F:nucleotide binding"/>
    <property type="evidence" value="ECO:0007669"/>
    <property type="project" value="InterPro"/>
</dbReference>
<dbReference type="SUPFAM" id="SSF51735">
    <property type="entry name" value="NAD(P)-binding Rossmann-fold domains"/>
    <property type="match status" value="1"/>
</dbReference>
<dbReference type="InterPro" id="IPR000683">
    <property type="entry name" value="Gfo/Idh/MocA-like_OxRdtase_N"/>
</dbReference>
<organism evidence="2 3">
    <name type="scientific">Aquirufa nivalisilvae</name>
    <dbReference type="NCBI Taxonomy" id="2516557"/>
    <lineage>
        <taxon>Bacteria</taxon>
        <taxon>Pseudomonadati</taxon>
        <taxon>Bacteroidota</taxon>
        <taxon>Cytophagia</taxon>
        <taxon>Cytophagales</taxon>
        <taxon>Flectobacillaceae</taxon>
        <taxon>Aquirufa</taxon>
    </lineage>
</organism>
<dbReference type="NCBIfam" id="TIGR01409">
    <property type="entry name" value="TAT_signal_seq"/>
    <property type="match status" value="1"/>
</dbReference>
<dbReference type="EMBL" id="CP029346">
    <property type="protein sequence ID" value="AWL09651.1"/>
    <property type="molecule type" value="Genomic_DNA"/>
</dbReference>
<reference evidence="3" key="1">
    <citation type="submission" date="2018-05" db="EMBL/GenBank/DDBJ databases">
        <title>Pseudarcicella sp. HME7025 Genome sequencing and assembly.</title>
        <authorList>
            <person name="Kim H."/>
            <person name="Kang H."/>
            <person name="Joh K."/>
        </authorList>
    </citation>
    <scope>NUCLEOTIDE SEQUENCE [LARGE SCALE GENOMIC DNA]</scope>
    <source>
        <strain evidence="3">HME7025</strain>
    </source>
</reference>
<dbReference type="InterPro" id="IPR036291">
    <property type="entry name" value="NAD(P)-bd_dom_sf"/>
</dbReference>
<dbReference type="AlphaFoldDB" id="A0A2S2DW74"/>
<dbReference type="Gene3D" id="3.40.50.720">
    <property type="entry name" value="NAD(P)-binding Rossmann-like Domain"/>
    <property type="match status" value="1"/>
</dbReference>
<dbReference type="PANTHER" id="PTHR43818">
    <property type="entry name" value="BCDNA.GH03377"/>
    <property type="match status" value="1"/>
</dbReference>
<evidence type="ECO:0000259" key="1">
    <source>
        <dbReference type="Pfam" id="PF01408"/>
    </source>
</evidence>
<protein>
    <recommendedName>
        <fullName evidence="1">Gfo/Idh/MocA-like oxidoreductase N-terminal domain-containing protein</fullName>
    </recommendedName>
</protein>
<gene>
    <name evidence="2" type="ORF">HME7025_01799</name>
</gene>
<dbReference type="Proteomes" id="UP000245468">
    <property type="component" value="Chromosome"/>
</dbReference>
<dbReference type="PANTHER" id="PTHR43818:SF9">
    <property type="entry name" value="HYPOTHETICAL OXIDOREDUCTASE"/>
    <property type="match status" value="1"/>
</dbReference>
<dbReference type="OrthoDB" id="1408251at2"/>
<evidence type="ECO:0000313" key="3">
    <source>
        <dbReference type="Proteomes" id="UP000245468"/>
    </source>
</evidence>
<proteinExistence type="predicted"/>
<dbReference type="InterPro" id="IPR019546">
    <property type="entry name" value="TAT_signal_bac_arc"/>
</dbReference>
<dbReference type="KEGG" id="psez:HME7025_01799"/>
<dbReference type="RefSeq" id="WP_109323322.1">
    <property type="nucleotide sequence ID" value="NZ_CP029346.1"/>
</dbReference>